<gene>
    <name evidence="1" type="ORF">FEF34_08845</name>
</gene>
<comment type="caution">
    <text evidence="1">The sequence shown here is derived from an EMBL/GenBank/DDBJ whole genome shotgun (WGS) entry which is preliminary data.</text>
</comment>
<evidence type="ECO:0000313" key="2">
    <source>
        <dbReference type="Proteomes" id="UP000305921"/>
    </source>
</evidence>
<proteinExistence type="predicted"/>
<dbReference type="OrthoDB" id="3873054at2"/>
<accession>A0A5R9EDP7</accession>
<dbReference type="AlphaFoldDB" id="A0A5R9EDP7"/>
<dbReference type="Proteomes" id="UP000305921">
    <property type="component" value="Unassembled WGS sequence"/>
</dbReference>
<dbReference type="EMBL" id="VAWE01000001">
    <property type="protein sequence ID" value="TLQ48108.1"/>
    <property type="molecule type" value="Genomic_DNA"/>
</dbReference>
<sequence length="101" mass="10393">MAVAGFLGNNAVGRFSDGFGWVVARSTGPVVLDLTELLGWSAEGETAVMQAATRLRGGRGPLGLCGLDHLEVADGWADRPGSMAVYPDLAAALEARQPPVG</sequence>
<reference evidence="1 2" key="1">
    <citation type="submission" date="2019-05" db="EMBL/GenBank/DDBJ databases">
        <title>Streptomyces marianii sp. nov., a novel marine actinomycete from southern coast of India.</title>
        <authorList>
            <person name="Iniyan A.M."/>
            <person name="Wink J."/>
            <person name="Ramprasad E."/>
            <person name="Ramana C.V."/>
            <person name="Bunk B."/>
            <person name="Sproer C."/>
            <person name="Joseph F.-J.R.S."/>
            <person name="Vincent S.G.P."/>
        </authorList>
    </citation>
    <scope>NUCLEOTIDE SEQUENCE [LARGE SCALE GENOMIC DNA]</scope>
    <source>
        <strain evidence="1 2">ICN19</strain>
    </source>
</reference>
<keyword evidence="2" id="KW-1185">Reference proteome</keyword>
<name>A0A5R9EDP7_9ACTN</name>
<organism evidence="1 2">
    <name type="scientific">Streptomyces marianii</name>
    <dbReference type="NCBI Taxonomy" id="1817406"/>
    <lineage>
        <taxon>Bacteria</taxon>
        <taxon>Bacillati</taxon>
        <taxon>Actinomycetota</taxon>
        <taxon>Actinomycetes</taxon>
        <taxon>Kitasatosporales</taxon>
        <taxon>Streptomycetaceae</taxon>
        <taxon>Streptomyces</taxon>
    </lineage>
</organism>
<protein>
    <submittedName>
        <fullName evidence="1">Anti-sigma factor antagonist</fullName>
    </submittedName>
</protein>
<evidence type="ECO:0000313" key="1">
    <source>
        <dbReference type="EMBL" id="TLQ48108.1"/>
    </source>
</evidence>